<keyword evidence="4 11" id="KW-0812">Transmembrane</keyword>
<feature type="transmembrane region" description="Helical" evidence="11">
    <location>
        <begin position="111"/>
        <end position="130"/>
    </location>
</feature>
<keyword evidence="10 11" id="KW-0472">Membrane</keyword>
<keyword evidence="5" id="KW-0479">Metal-binding</keyword>
<dbReference type="EMBL" id="KQ964601">
    <property type="protein sequence ID" value="KXN67986.1"/>
    <property type="molecule type" value="Genomic_DNA"/>
</dbReference>
<dbReference type="GO" id="GO:0008270">
    <property type="term" value="F:zinc ion binding"/>
    <property type="evidence" value="ECO:0007669"/>
    <property type="project" value="UniProtKB-KW"/>
</dbReference>
<evidence type="ECO:0000256" key="8">
    <source>
        <dbReference type="ARBA" id="ARBA00022833"/>
    </source>
</evidence>
<evidence type="ECO:0000256" key="11">
    <source>
        <dbReference type="SAM" id="Phobius"/>
    </source>
</evidence>
<protein>
    <recommendedName>
        <fullName evidence="12">E3 ubiquitin-protein ligase synoviolin-like TPR repeats domain-containing protein</fullName>
    </recommendedName>
</protein>
<keyword evidence="3" id="KW-0808">Transferase</keyword>
<keyword evidence="7" id="KW-0833">Ubl conjugation pathway</keyword>
<evidence type="ECO:0000256" key="2">
    <source>
        <dbReference type="ARBA" id="ARBA00004906"/>
    </source>
</evidence>
<keyword evidence="8" id="KW-0862">Zinc</keyword>
<dbReference type="AlphaFoldDB" id="A0A137NYX3"/>
<dbReference type="GO" id="GO:0006511">
    <property type="term" value="P:ubiquitin-dependent protein catabolic process"/>
    <property type="evidence" value="ECO:0007669"/>
    <property type="project" value="TreeGrafter"/>
</dbReference>
<evidence type="ECO:0000256" key="9">
    <source>
        <dbReference type="ARBA" id="ARBA00022989"/>
    </source>
</evidence>
<feature type="transmembrane region" description="Helical" evidence="11">
    <location>
        <begin position="271"/>
        <end position="289"/>
    </location>
</feature>
<feature type="transmembrane region" description="Helical" evidence="11">
    <location>
        <begin position="79"/>
        <end position="99"/>
    </location>
</feature>
<feature type="transmembrane region" description="Helical" evidence="11">
    <location>
        <begin position="177"/>
        <end position="199"/>
    </location>
</feature>
<accession>A0A137NYX3</accession>
<reference evidence="13 14" key="1">
    <citation type="journal article" date="2015" name="Genome Biol. Evol.">
        <title>Phylogenomic analyses indicate that early fungi evolved digesting cell walls of algal ancestors of land plants.</title>
        <authorList>
            <person name="Chang Y."/>
            <person name="Wang S."/>
            <person name="Sekimoto S."/>
            <person name="Aerts A.L."/>
            <person name="Choi C."/>
            <person name="Clum A."/>
            <person name="LaButti K.M."/>
            <person name="Lindquist E.A."/>
            <person name="Yee Ngan C."/>
            <person name="Ohm R.A."/>
            <person name="Salamov A.A."/>
            <person name="Grigoriev I.V."/>
            <person name="Spatafora J.W."/>
            <person name="Berbee M.L."/>
        </authorList>
    </citation>
    <scope>NUCLEOTIDE SEQUENCE [LARGE SCALE GENOMIC DNA]</scope>
    <source>
        <strain evidence="13 14">NRRL 28638</strain>
    </source>
</reference>
<dbReference type="GO" id="GO:0016567">
    <property type="term" value="P:protein ubiquitination"/>
    <property type="evidence" value="ECO:0007669"/>
    <property type="project" value="TreeGrafter"/>
</dbReference>
<keyword evidence="9 11" id="KW-1133">Transmembrane helix</keyword>
<proteinExistence type="predicted"/>
<comment type="pathway">
    <text evidence="2">Protein modification; protein ubiquitination.</text>
</comment>
<evidence type="ECO:0000256" key="3">
    <source>
        <dbReference type="ARBA" id="ARBA00022679"/>
    </source>
</evidence>
<feature type="domain" description="E3 ubiquitin-protein ligase synoviolin-like TPR repeats" evidence="12">
    <location>
        <begin position="79"/>
        <end position="300"/>
    </location>
</feature>
<feature type="transmembrane region" description="Helical" evidence="11">
    <location>
        <begin position="205"/>
        <end position="226"/>
    </location>
</feature>
<comment type="subcellular location">
    <subcellularLocation>
        <location evidence="1">Membrane</location>
    </subcellularLocation>
</comment>
<keyword evidence="6" id="KW-0863">Zinc-finger</keyword>
<keyword evidence="14" id="KW-1185">Reference proteome</keyword>
<dbReference type="PANTHER" id="PTHR15067:SF4">
    <property type="entry name" value="E3 UBIQUITIN-PROTEIN LIGASE RNF8"/>
    <property type="match status" value="1"/>
</dbReference>
<evidence type="ECO:0000313" key="13">
    <source>
        <dbReference type="EMBL" id="KXN67986.1"/>
    </source>
</evidence>
<dbReference type="InterPro" id="IPR057992">
    <property type="entry name" value="TPR_SYVN1_N"/>
</dbReference>
<dbReference type="GO" id="GO:0061630">
    <property type="term" value="F:ubiquitin protein ligase activity"/>
    <property type="evidence" value="ECO:0007669"/>
    <property type="project" value="TreeGrafter"/>
</dbReference>
<dbReference type="OrthoDB" id="10251342at2759"/>
<evidence type="ECO:0000256" key="5">
    <source>
        <dbReference type="ARBA" id="ARBA00022723"/>
    </source>
</evidence>
<evidence type="ECO:0000256" key="1">
    <source>
        <dbReference type="ARBA" id="ARBA00004370"/>
    </source>
</evidence>
<dbReference type="OMA" id="QWRENGF"/>
<evidence type="ECO:0000313" key="14">
    <source>
        <dbReference type="Proteomes" id="UP000070444"/>
    </source>
</evidence>
<dbReference type="PANTHER" id="PTHR15067">
    <property type="entry name" value="E3 UBIQUITIN-PROTEIN LIGASE RNF8"/>
    <property type="match status" value="1"/>
</dbReference>
<dbReference type="Proteomes" id="UP000070444">
    <property type="component" value="Unassembled WGS sequence"/>
</dbReference>
<evidence type="ECO:0000256" key="6">
    <source>
        <dbReference type="ARBA" id="ARBA00022771"/>
    </source>
</evidence>
<organism evidence="13 14">
    <name type="scientific">Conidiobolus coronatus (strain ATCC 28846 / CBS 209.66 / NRRL 28638)</name>
    <name type="common">Delacroixia coronata</name>
    <dbReference type="NCBI Taxonomy" id="796925"/>
    <lineage>
        <taxon>Eukaryota</taxon>
        <taxon>Fungi</taxon>
        <taxon>Fungi incertae sedis</taxon>
        <taxon>Zoopagomycota</taxon>
        <taxon>Entomophthoromycotina</taxon>
        <taxon>Entomophthoromycetes</taxon>
        <taxon>Entomophthorales</taxon>
        <taxon>Ancylistaceae</taxon>
        <taxon>Conidiobolus</taxon>
    </lineage>
</organism>
<dbReference type="GO" id="GO:0005829">
    <property type="term" value="C:cytosol"/>
    <property type="evidence" value="ECO:0007669"/>
    <property type="project" value="TreeGrafter"/>
</dbReference>
<dbReference type="STRING" id="796925.A0A137NYX3"/>
<dbReference type="GO" id="GO:0000151">
    <property type="term" value="C:ubiquitin ligase complex"/>
    <property type="evidence" value="ECO:0007669"/>
    <property type="project" value="TreeGrafter"/>
</dbReference>
<evidence type="ECO:0000259" key="12">
    <source>
        <dbReference type="Pfam" id="PF25563"/>
    </source>
</evidence>
<dbReference type="Pfam" id="PF25563">
    <property type="entry name" value="TPR_SYVN1_N"/>
    <property type="match status" value="1"/>
</dbReference>
<evidence type="ECO:0000256" key="4">
    <source>
        <dbReference type="ARBA" id="ARBA00022692"/>
    </source>
</evidence>
<feature type="non-terminal residue" evidence="13">
    <location>
        <position position="327"/>
    </location>
</feature>
<sequence length="327" mass="38366">MSSPPSSSCNFSRYLFLSILISSITVVYLSKHVVPNIDIDFESLNSNSSPVNNSNNFLTYYIRKVVELTETYLNTKDSFYKLGFCNLYFWGTVMIKIFFGQLRDIESQFMYDRLLNFLLFKVVFVGAILNPSWNEIYLWVTWFTAIGFLRLFGMCGRDRVDYLIHSPSTSKSTHIRTFSFLCVILLASIIWSFVCLSSFQSMLFLLAFECLTLILETVQTLVKYCIHLKDLYSEENWEYKDIYVRRTEFYLDSAILLTTLCHYIQVAWIRGLSFSLIDAVLFLNVRSILKTLRRKYIIYKNYLKALNEMDTRFPSLTKTELSELQDP</sequence>
<name>A0A137NYX3_CONC2</name>
<evidence type="ECO:0000256" key="7">
    <source>
        <dbReference type="ARBA" id="ARBA00022786"/>
    </source>
</evidence>
<gene>
    <name evidence="13" type="ORF">CONCODRAFT_9841</name>
</gene>
<feature type="transmembrane region" description="Helical" evidence="11">
    <location>
        <begin position="12"/>
        <end position="30"/>
    </location>
</feature>
<evidence type="ECO:0000256" key="10">
    <source>
        <dbReference type="ARBA" id="ARBA00023136"/>
    </source>
</evidence>
<feature type="transmembrane region" description="Helical" evidence="11">
    <location>
        <begin position="136"/>
        <end position="156"/>
    </location>
</feature>